<dbReference type="AlphaFoldDB" id="A0A6A6P679"/>
<evidence type="ECO:0000256" key="6">
    <source>
        <dbReference type="ARBA" id="ARBA00035191"/>
    </source>
</evidence>
<evidence type="ECO:0000313" key="8">
    <source>
        <dbReference type="EMBL" id="KAF2459379.1"/>
    </source>
</evidence>
<proteinExistence type="inferred from homology"/>
<feature type="compositionally biased region" description="Low complexity" evidence="7">
    <location>
        <begin position="53"/>
        <end position="63"/>
    </location>
</feature>
<comment type="subcellular location">
    <subcellularLocation>
        <location evidence="1">Mitochondrion</location>
    </subcellularLocation>
</comment>
<sequence length="154" mass="17188">MASSTPILSFLRPLALPRRATLRQFQAFSTASRLRNIAGATEAQSAPTPPTESPKSASTTTSPRPSPYPSKSRYHVARTHSGNLPVYRDWKRGGNLHLTIVRKITGDPHALRNDLRQYIGLEDEDAWVNSITKQVILSGFHVEQVHEFLKGKNF</sequence>
<keyword evidence="5" id="KW-0687">Ribonucleoprotein</keyword>
<evidence type="ECO:0000256" key="5">
    <source>
        <dbReference type="ARBA" id="ARBA00023274"/>
    </source>
</evidence>
<comment type="similarity">
    <text evidence="2">Belongs to the mitochondrion-specific ribosomal protein mL49 family.</text>
</comment>
<evidence type="ECO:0000313" key="9">
    <source>
        <dbReference type="Proteomes" id="UP000799766"/>
    </source>
</evidence>
<name>A0A6A6P679_9PEZI</name>
<dbReference type="Gene3D" id="3.30.780.10">
    <property type="entry name" value="SUI1-like domain"/>
    <property type="match status" value="1"/>
</dbReference>
<accession>A0A6A6P679</accession>
<dbReference type="Pfam" id="PF05046">
    <property type="entry name" value="Img2"/>
    <property type="match status" value="1"/>
</dbReference>
<gene>
    <name evidence="8" type="ORF">BDY21DRAFT_300060</name>
</gene>
<dbReference type="GO" id="GO:0003735">
    <property type="term" value="F:structural constituent of ribosome"/>
    <property type="evidence" value="ECO:0007669"/>
    <property type="project" value="InterPro"/>
</dbReference>
<dbReference type="PANTHER" id="PTHR13477:SF0">
    <property type="entry name" value="LARGE RIBOSOMAL SUBUNIT PROTEIN ML49"/>
    <property type="match status" value="1"/>
</dbReference>
<organism evidence="8 9">
    <name type="scientific">Lineolata rhizophorae</name>
    <dbReference type="NCBI Taxonomy" id="578093"/>
    <lineage>
        <taxon>Eukaryota</taxon>
        <taxon>Fungi</taxon>
        <taxon>Dikarya</taxon>
        <taxon>Ascomycota</taxon>
        <taxon>Pezizomycotina</taxon>
        <taxon>Dothideomycetes</taxon>
        <taxon>Dothideomycetes incertae sedis</taxon>
        <taxon>Lineolatales</taxon>
        <taxon>Lineolataceae</taxon>
        <taxon>Lineolata</taxon>
    </lineage>
</organism>
<dbReference type="GO" id="GO:0006412">
    <property type="term" value="P:translation"/>
    <property type="evidence" value="ECO:0007669"/>
    <property type="project" value="InterPro"/>
</dbReference>
<dbReference type="OrthoDB" id="19439at2759"/>
<dbReference type="EMBL" id="MU001675">
    <property type="protein sequence ID" value="KAF2459379.1"/>
    <property type="molecule type" value="Genomic_DNA"/>
</dbReference>
<reference evidence="8" key="1">
    <citation type="journal article" date="2020" name="Stud. Mycol.">
        <title>101 Dothideomycetes genomes: a test case for predicting lifestyles and emergence of pathogens.</title>
        <authorList>
            <person name="Haridas S."/>
            <person name="Albert R."/>
            <person name="Binder M."/>
            <person name="Bloem J."/>
            <person name="Labutti K."/>
            <person name="Salamov A."/>
            <person name="Andreopoulos B."/>
            <person name="Baker S."/>
            <person name="Barry K."/>
            <person name="Bills G."/>
            <person name="Bluhm B."/>
            <person name="Cannon C."/>
            <person name="Castanera R."/>
            <person name="Culley D."/>
            <person name="Daum C."/>
            <person name="Ezra D."/>
            <person name="Gonzalez J."/>
            <person name="Henrissat B."/>
            <person name="Kuo A."/>
            <person name="Liang C."/>
            <person name="Lipzen A."/>
            <person name="Lutzoni F."/>
            <person name="Magnuson J."/>
            <person name="Mondo S."/>
            <person name="Nolan M."/>
            <person name="Ohm R."/>
            <person name="Pangilinan J."/>
            <person name="Park H.-J."/>
            <person name="Ramirez L."/>
            <person name="Alfaro M."/>
            <person name="Sun H."/>
            <person name="Tritt A."/>
            <person name="Yoshinaga Y."/>
            <person name="Zwiers L.-H."/>
            <person name="Turgeon B."/>
            <person name="Goodwin S."/>
            <person name="Spatafora J."/>
            <person name="Crous P."/>
            <person name="Grigoriev I."/>
        </authorList>
    </citation>
    <scope>NUCLEOTIDE SEQUENCE</scope>
    <source>
        <strain evidence="8">ATCC 16933</strain>
    </source>
</reference>
<dbReference type="PANTHER" id="PTHR13477">
    <property type="entry name" value="MITOCHONDRIAL 39S RIBOSOMAL PROTEIN L49"/>
    <property type="match status" value="1"/>
</dbReference>
<dbReference type="Proteomes" id="UP000799766">
    <property type="component" value="Unassembled WGS sequence"/>
</dbReference>
<keyword evidence="9" id="KW-1185">Reference proteome</keyword>
<evidence type="ECO:0000256" key="4">
    <source>
        <dbReference type="ARBA" id="ARBA00023128"/>
    </source>
</evidence>
<evidence type="ECO:0000256" key="7">
    <source>
        <dbReference type="SAM" id="MobiDB-lite"/>
    </source>
</evidence>
<evidence type="ECO:0000256" key="1">
    <source>
        <dbReference type="ARBA" id="ARBA00004173"/>
    </source>
</evidence>
<evidence type="ECO:0000256" key="2">
    <source>
        <dbReference type="ARBA" id="ARBA00005677"/>
    </source>
</evidence>
<evidence type="ECO:0000256" key="3">
    <source>
        <dbReference type="ARBA" id="ARBA00022980"/>
    </source>
</evidence>
<feature type="region of interest" description="Disordered" evidence="7">
    <location>
        <begin position="36"/>
        <end position="75"/>
    </location>
</feature>
<keyword evidence="3 8" id="KW-0689">Ribosomal protein</keyword>
<keyword evidence="4" id="KW-0496">Mitochondrion</keyword>
<dbReference type="GO" id="GO:0005762">
    <property type="term" value="C:mitochondrial large ribosomal subunit"/>
    <property type="evidence" value="ECO:0007669"/>
    <property type="project" value="TreeGrafter"/>
</dbReference>
<dbReference type="InterPro" id="IPR007740">
    <property type="entry name" value="Ribosomal_mL49"/>
</dbReference>
<protein>
    <recommendedName>
        <fullName evidence="6">Large ribosomal subunit protein mL49</fullName>
    </recommendedName>
</protein>